<dbReference type="AlphaFoldDB" id="A0AAJ0DX76"/>
<protein>
    <submittedName>
        <fullName evidence="1">Uncharacterized protein</fullName>
    </submittedName>
</protein>
<keyword evidence="2" id="KW-1185">Reference proteome</keyword>
<organism evidence="1 2">
    <name type="scientific">Colletotrichum costaricense</name>
    <dbReference type="NCBI Taxonomy" id="1209916"/>
    <lineage>
        <taxon>Eukaryota</taxon>
        <taxon>Fungi</taxon>
        <taxon>Dikarya</taxon>
        <taxon>Ascomycota</taxon>
        <taxon>Pezizomycotina</taxon>
        <taxon>Sordariomycetes</taxon>
        <taxon>Hypocreomycetidae</taxon>
        <taxon>Glomerellales</taxon>
        <taxon>Glomerellaceae</taxon>
        <taxon>Colletotrichum</taxon>
        <taxon>Colletotrichum acutatum species complex</taxon>
    </lineage>
</organism>
<comment type="caution">
    <text evidence="1">The sequence shown here is derived from an EMBL/GenBank/DDBJ whole genome shotgun (WGS) entry which is preliminary data.</text>
</comment>
<dbReference type="GeneID" id="85342929"/>
<proteinExistence type="predicted"/>
<evidence type="ECO:0000313" key="1">
    <source>
        <dbReference type="EMBL" id="KAK1519578.1"/>
    </source>
</evidence>
<gene>
    <name evidence="1" type="ORF">CCOS01_11229</name>
</gene>
<sequence>MGTSQSIDAQHIEKARHETLIAVYREAEFDSLICTIIYRIKGYRDDLEQQNQQQTSGIQVGGAVEGLCPTEVVEPTFTLDKFRLNQLSADWSQSGCAGLGKGR</sequence>
<accession>A0AAJ0DX76</accession>
<reference evidence="1 2" key="1">
    <citation type="submission" date="2016-10" db="EMBL/GenBank/DDBJ databases">
        <title>The genome sequence of Colletotrichum fioriniae PJ7.</title>
        <authorList>
            <person name="Baroncelli R."/>
        </authorList>
    </citation>
    <scope>NUCLEOTIDE SEQUENCE [LARGE SCALE GENOMIC DNA]</scope>
    <source>
        <strain evidence="1 2">IMI 309622</strain>
    </source>
</reference>
<dbReference type="RefSeq" id="XP_060310114.1">
    <property type="nucleotide sequence ID" value="XM_060459382.1"/>
</dbReference>
<dbReference type="EMBL" id="MOOE01000012">
    <property type="protein sequence ID" value="KAK1519578.1"/>
    <property type="molecule type" value="Genomic_DNA"/>
</dbReference>
<name>A0AAJ0DX76_9PEZI</name>
<evidence type="ECO:0000313" key="2">
    <source>
        <dbReference type="Proteomes" id="UP001240678"/>
    </source>
</evidence>
<dbReference type="Proteomes" id="UP001240678">
    <property type="component" value="Unassembled WGS sequence"/>
</dbReference>